<evidence type="ECO:0000256" key="1">
    <source>
        <dbReference type="SAM" id="MobiDB-lite"/>
    </source>
</evidence>
<feature type="region of interest" description="Disordered" evidence="1">
    <location>
        <begin position="1"/>
        <end position="25"/>
    </location>
</feature>
<name>A0A0L0NPA3_CANAR</name>
<dbReference type="Proteomes" id="UP000037122">
    <property type="component" value="Unassembled WGS sequence"/>
</dbReference>
<gene>
    <name evidence="2" type="ORF">QG37_07806</name>
</gene>
<feature type="compositionally biased region" description="Basic residues" evidence="1">
    <location>
        <begin position="1"/>
        <end position="10"/>
    </location>
</feature>
<dbReference type="AlphaFoldDB" id="A0A0L0NPA3"/>
<comment type="caution">
    <text evidence="2">The sequence shown here is derived from an EMBL/GenBank/DDBJ whole genome shotgun (WGS) entry which is preliminary data.</text>
</comment>
<sequence>MAGAKKKKKNSFCSRHGQKEQTTGGVAAALPCGMKLMLL</sequence>
<organism evidence="2 3">
    <name type="scientific">Candidozyma auris</name>
    <name type="common">Yeast</name>
    <name type="synonym">Candida auris</name>
    <dbReference type="NCBI Taxonomy" id="498019"/>
    <lineage>
        <taxon>Eukaryota</taxon>
        <taxon>Fungi</taxon>
        <taxon>Dikarya</taxon>
        <taxon>Ascomycota</taxon>
        <taxon>Saccharomycotina</taxon>
        <taxon>Pichiomycetes</taxon>
        <taxon>Metschnikowiaceae</taxon>
        <taxon>Candidozyma</taxon>
    </lineage>
</organism>
<dbReference type="VEuPathDB" id="FungiDB:QG37_07806"/>
<reference evidence="3" key="1">
    <citation type="journal article" date="2015" name="BMC Genomics">
        <title>Draft genome of a commonly misdiagnosed multidrug resistant pathogen Candida auris.</title>
        <authorList>
            <person name="Chatterjee S."/>
            <person name="Alampalli S.V."/>
            <person name="Nageshan R.K."/>
            <person name="Chettiar S.T."/>
            <person name="Joshi S."/>
            <person name="Tatu U.S."/>
        </authorList>
    </citation>
    <scope>NUCLEOTIDE SEQUENCE [LARGE SCALE GENOMIC DNA]</scope>
    <source>
        <strain evidence="3">6684</strain>
    </source>
</reference>
<proteinExistence type="predicted"/>
<evidence type="ECO:0000313" key="3">
    <source>
        <dbReference type="Proteomes" id="UP000037122"/>
    </source>
</evidence>
<evidence type="ECO:0000313" key="2">
    <source>
        <dbReference type="EMBL" id="KND95854.1"/>
    </source>
</evidence>
<accession>A0A0L0NPA3</accession>
<protein>
    <submittedName>
        <fullName evidence="2">Uncharacterized protein</fullName>
    </submittedName>
</protein>
<dbReference type="EMBL" id="LGST01000064">
    <property type="protein sequence ID" value="KND95854.1"/>
    <property type="molecule type" value="Genomic_DNA"/>
</dbReference>